<dbReference type="STRING" id="1703779.AMJ83_10425"/>
<dbReference type="GO" id="GO:0008299">
    <property type="term" value="P:isoprenoid biosynthetic process"/>
    <property type="evidence" value="ECO:0007669"/>
    <property type="project" value="InterPro"/>
</dbReference>
<dbReference type="Proteomes" id="UP000051373">
    <property type="component" value="Unassembled WGS sequence"/>
</dbReference>
<accession>A0A0S8FPW0</accession>
<dbReference type="Pfam" id="PF00348">
    <property type="entry name" value="polyprenyl_synt"/>
    <property type="match status" value="1"/>
</dbReference>
<dbReference type="SFLD" id="SFLDS00005">
    <property type="entry name" value="Isoprenoid_Synthase_Type_I"/>
    <property type="match status" value="1"/>
</dbReference>
<organism evidence="7 8">
    <name type="scientific">candidate division WOR_3 bacterium SM23_42</name>
    <dbReference type="NCBI Taxonomy" id="1703779"/>
    <lineage>
        <taxon>Bacteria</taxon>
        <taxon>Bacteria division WOR-3</taxon>
    </lineage>
</organism>
<evidence type="ECO:0000256" key="1">
    <source>
        <dbReference type="ARBA" id="ARBA00001946"/>
    </source>
</evidence>
<dbReference type="PANTHER" id="PTHR12001:SF85">
    <property type="entry name" value="SHORT CHAIN ISOPRENYL DIPHOSPHATE SYNTHASE"/>
    <property type="match status" value="1"/>
</dbReference>
<keyword evidence="4" id="KW-0479">Metal-binding</keyword>
<sequence>MPRDRLDTLLEPIRADIHNVETILRKIIDQMEEPVESMLKTSLRGGKRLRPAVVILCGRLFEIPKTKMHRLAAAVEVLHSATLIHDDLVDNATLRRGRKTIHTVWPVGAAVLAGDYLLAQSVSLVAQLDNPGVLKILADTLYTMSAGEIDYHYSQRDRKRREVYFESINAKTASLFASAMEMVGVLAHVEASKATDLRNFGHEFGIAYQIVDDVLDVVSEKKSLGKPVGSDLAQGIITLPVICYLERRENERVLNKILSGKGNPKDIQAAIRLIRESGAIDDALDEAMAHARKSKAALSRLPAGKPRRALYDLIDYVVERKH</sequence>
<comment type="similarity">
    <text evidence="2 6">Belongs to the FPP/GGPP synthase family.</text>
</comment>
<evidence type="ECO:0000313" key="7">
    <source>
        <dbReference type="EMBL" id="KPK62574.1"/>
    </source>
</evidence>
<dbReference type="SUPFAM" id="SSF48576">
    <property type="entry name" value="Terpenoid synthases"/>
    <property type="match status" value="1"/>
</dbReference>
<evidence type="ECO:0000256" key="3">
    <source>
        <dbReference type="ARBA" id="ARBA00022679"/>
    </source>
</evidence>
<reference evidence="7 8" key="1">
    <citation type="journal article" date="2015" name="Microbiome">
        <title>Genomic resolution of linkages in carbon, nitrogen, and sulfur cycling among widespread estuary sediment bacteria.</title>
        <authorList>
            <person name="Baker B.J."/>
            <person name="Lazar C.S."/>
            <person name="Teske A.P."/>
            <person name="Dick G.J."/>
        </authorList>
    </citation>
    <scope>NUCLEOTIDE SEQUENCE [LARGE SCALE GENOMIC DNA]</scope>
    <source>
        <strain evidence="7">SM23_42</strain>
    </source>
</reference>
<evidence type="ECO:0000256" key="5">
    <source>
        <dbReference type="ARBA" id="ARBA00022842"/>
    </source>
</evidence>
<comment type="caution">
    <text evidence="7">The sequence shown here is derived from an EMBL/GenBank/DDBJ whole genome shotgun (WGS) entry which is preliminary data.</text>
</comment>
<dbReference type="PROSITE" id="PS00444">
    <property type="entry name" value="POLYPRENYL_SYNTHASE_2"/>
    <property type="match status" value="1"/>
</dbReference>
<dbReference type="GO" id="GO:0046872">
    <property type="term" value="F:metal ion binding"/>
    <property type="evidence" value="ECO:0007669"/>
    <property type="project" value="UniProtKB-KW"/>
</dbReference>
<evidence type="ECO:0000313" key="8">
    <source>
        <dbReference type="Proteomes" id="UP000051373"/>
    </source>
</evidence>
<dbReference type="EMBL" id="LJUJ01000032">
    <property type="protein sequence ID" value="KPK62574.1"/>
    <property type="molecule type" value="Genomic_DNA"/>
</dbReference>
<protein>
    <recommendedName>
        <fullName evidence="9">Polyprenyl synthetase family protein</fullName>
    </recommendedName>
</protein>
<keyword evidence="5" id="KW-0460">Magnesium</keyword>
<dbReference type="PROSITE" id="PS00723">
    <property type="entry name" value="POLYPRENYL_SYNTHASE_1"/>
    <property type="match status" value="1"/>
</dbReference>
<gene>
    <name evidence="7" type="ORF">AMJ83_10425</name>
</gene>
<dbReference type="GO" id="GO:0004659">
    <property type="term" value="F:prenyltransferase activity"/>
    <property type="evidence" value="ECO:0007669"/>
    <property type="project" value="InterPro"/>
</dbReference>
<evidence type="ECO:0008006" key="9">
    <source>
        <dbReference type="Google" id="ProtNLM"/>
    </source>
</evidence>
<name>A0A0S8FPW0_UNCW3</name>
<dbReference type="Gene3D" id="1.10.600.10">
    <property type="entry name" value="Farnesyl Diphosphate Synthase"/>
    <property type="match status" value="1"/>
</dbReference>
<evidence type="ECO:0000256" key="2">
    <source>
        <dbReference type="ARBA" id="ARBA00006706"/>
    </source>
</evidence>
<dbReference type="InterPro" id="IPR033749">
    <property type="entry name" value="Polyprenyl_synt_CS"/>
</dbReference>
<comment type="cofactor">
    <cofactor evidence="1">
        <name>Mg(2+)</name>
        <dbReference type="ChEBI" id="CHEBI:18420"/>
    </cofactor>
</comment>
<dbReference type="AlphaFoldDB" id="A0A0S8FPW0"/>
<keyword evidence="3 6" id="KW-0808">Transferase</keyword>
<dbReference type="PANTHER" id="PTHR12001">
    <property type="entry name" value="GERANYLGERANYL PYROPHOSPHATE SYNTHASE"/>
    <property type="match status" value="1"/>
</dbReference>
<evidence type="ECO:0000256" key="4">
    <source>
        <dbReference type="ARBA" id="ARBA00022723"/>
    </source>
</evidence>
<dbReference type="InterPro" id="IPR000092">
    <property type="entry name" value="Polyprenyl_synt"/>
</dbReference>
<dbReference type="CDD" id="cd00685">
    <property type="entry name" value="Trans_IPPS_HT"/>
    <property type="match status" value="1"/>
</dbReference>
<evidence type="ECO:0000256" key="6">
    <source>
        <dbReference type="RuleBase" id="RU004466"/>
    </source>
</evidence>
<dbReference type="InterPro" id="IPR008949">
    <property type="entry name" value="Isoprenoid_synthase_dom_sf"/>
</dbReference>
<proteinExistence type="inferred from homology"/>